<keyword evidence="1" id="KW-0472">Membrane</keyword>
<keyword evidence="1" id="KW-1133">Transmembrane helix</keyword>
<sequence length="236" mass="25394">MAAFALLCLATCLLRASAQPYANPTTQMLPTGPKNAKAVQVNLGYVIDGKTITAAQVKAAPCTNATFGAPCLSTYNMQADRDEVLITYQLNATNGYTPPAGAKVKLSGCYSKFSGSGRPWRTAKTLVAKDKQCPWLIAKKLPAPTASPSAQVTWKLPEDLPMSSMFVRAYVMLLAANGTNNPVAYGNATTYFMVERINSRPQSLISATIGLCFVGPFLLTVLLLGEKLWIAKKQRH</sequence>
<proteinExistence type="predicted"/>
<dbReference type="GO" id="GO:0015112">
    <property type="term" value="F:nitrate transmembrane transporter activity"/>
    <property type="evidence" value="ECO:0007669"/>
    <property type="project" value="TreeGrafter"/>
</dbReference>
<dbReference type="PANTHER" id="PTHR34806:SF1">
    <property type="entry name" value="HIGH-AFFINITY NITRATE TRANSPORTER 3.1"/>
    <property type="match status" value="1"/>
</dbReference>
<organism evidence="3 4">
    <name type="scientific">Apatococcus fuscideae</name>
    <dbReference type="NCBI Taxonomy" id="2026836"/>
    <lineage>
        <taxon>Eukaryota</taxon>
        <taxon>Viridiplantae</taxon>
        <taxon>Chlorophyta</taxon>
        <taxon>core chlorophytes</taxon>
        <taxon>Trebouxiophyceae</taxon>
        <taxon>Chlorellales</taxon>
        <taxon>Chlorellaceae</taxon>
        <taxon>Apatococcus</taxon>
    </lineage>
</organism>
<evidence type="ECO:0000256" key="1">
    <source>
        <dbReference type="SAM" id="Phobius"/>
    </source>
</evidence>
<evidence type="ECO:0000256" key="2">
    <source>
        <dbReference type="SAM" id="SignalP"/>
    </source>
</evidence>
<dbReference type="EMBL" id="JALJOV010001283">
    <property type="protein sequence ID" value="KAK9850608.1"/>
    <property type="molecule type" value="Genomic_DNA"/>
</dbReference>
<accession>A0AAW1SQA7</accession>
<evidence type="ECO:0000313" key="4">
    <source>
        <dbReference type="Proteomes" id="UP001485043"/>
    </source>
</evidence>
<keyword evidence="2" id="KW-0732">Signal</keyword>
<dbReference type="Pfam" id="PF16974">
    <property type="entry name" value="NAR2"/>
    <property type="match status" value="1"/>
</dbReference>
<feature type="chain" id="PRO_5043497779" evidence="2">
    <location>
        <begin position="19"/>
        <end position="236"/>
    </location>
</feature>
<reference evidence="3 4" key="1">
    <citation type="journal article" date="2024" name="Nat. Commun.">
        <title>Phylogenomics reveals the evolutionary origins of lichenization in chlorophyte algae.</title>
        <authorList>
            <person name="Puginier C."/>
            <person name="Libourel C."/>
            <person name="Otte J."/>
            <person name="Skaloud P."/>
            <person name="Haon M."/>
            <person name="Grisel S."/>
            <person name="Petersen M."/>
            <person name="Berrin J.G."/>
            <person name="Delaux P.M."/>
            <person name="Dal Grande F."/>
            <person name="Keller J."/>
        </authorList>
    </citation>
    <scope>NUCLEOTIDE SEQUENCE [LARGE SCALE GENOMIC DNA]</scope>
    <source>
        <strain evidence="3 4">SAG 2523</strain>
    </source>
</reference>
<feature type="transmembrane region" description="Helical" evidence="1">
    <location>
        <begin position="204"/>
        <end position="225"/>
    </location>
</feature>
<evidence type="ECO:0000313" key="3">
    <source>
        <dbReference type="EMBL" id="KAK9850608.1"/>
    </source>
</evidence>
<keyword evidence="1" id="KW-0812">Transmembrane</keyword>
<gene>
    <name evidence="3" type="ORF">WJX84_008070</name>
</gene>
<dbReference type="InterPro" id="IPR016605">
    <property type="entry name" value="Transptr_NO3_Nar2"/>
</dbReference>
<feature type="signal peptide" evidence="2">
    <location>
        <begin position="1"/>
        <end position="18"/>
    </location>
</feature>
<dbReference type="Proteomes" id="UP001485043">
    <property type="component" value="Unassembled WGS sequence"/>
</dbReference>
<keyword evidence="4" id="KW-1185">Reference proteome</keyword>
<comment type="caution">
    <text evidence="3">The sequence shown here is derived from an EMBL/GenBank/DDBJ whole genome shotgun (WGS) entry which is preliminary data.</text>
</comment>
<dbReference type="AlphaFoldDB" id="A0AAW1SQA7"/>
<protein>
    <submittedName>
        <fullName evidence="3">Uncharacterized protein</fullName>
    </submittedName>
</protein>
<dbReference type="GO" id="GO:0010167">
    <property type="term" value="P:response to nitrate"/>
    <property type="evidence" value="ECO:0007669"/>
    <property type="project" value="InterPro"/>
</dbReference>
<dbReference type="PANTHER" id="PTHR34806">
    <property type="entry name" value="HIGH-AFFINITY NITRATE TRANSPORTER 3.2"/>
    <property type="match status" value="1"/>
</dbReference>
<dbReference type="GO" id="GO:0005886">
    <property type="term" value="C:plasma membrane"/>
    <property type="evidence" value="ECO:0007669"/>
    <property type="project" value="TreeGrafter"/>
</dbReference>
<name>A0AAW1SQA7_9CHLO</name>